<evidence type="ECO:0000256" key="7">
    <source>
        <dbReference type="ARBA" id="ARBA00044208"/>
    </source>
</evidence>
<dbReference type="InterPro" id="IPR042528">
    <property type="entry name" value="elF-2B_alpha_N"/>
</dbReference>
<dbReference type="InterPro" id="IPR051501">
    <property type="entry name" value="eIF2B_alpha/beta/delta"/>
</dbReference>
<reference evidence="11" key="1">
    <citation type="submission" date="2019-05" db="EMBL/GenBank/DDBJ databases">
        <title>Annotation for the trematode Fasciolopsis buski.</title>
        <authorList>
            <person name="Choi Y.-J."/>
        </authorList>
    </citation>
    <scope>NUCLEOTIDE SEQUENCE</scope>
    <source>
        <strain evidence="11">HT</strain>
        <tissue evidence="11">Whole worm</tissue>
    </source>
</reference>
<dbReference type="GO" id="GO:0005851">
    <property type="term" value="C:eukaryotic translation initiation factor 2B complex"/>
    <property type="evidence" value="ECO:0007669"/>
    <property type="project" value="TreeGrafter"/>
</dbReference>
<dbReference type="InterPro" id="IPR037171">
    <property type="entry name" value="NagB/RpiA_transferase-like"/>
</dbReference>
<keyword evidence="12" id="KW-1185">Reference proteome</keyword>
<comment type="caution">
    <text evidence="11">The sequence shown here is derived from an EMBL/GenBank/DDBJ whole genome shotgun (WGS) entry which is preliminary data.</text>
</comment>
<comment type="subcellular location">
    <subcellularLocation>
        <location evidence="1">Cytoplasm</location>
        <location evidence="1">Cytosol</location>
    </subcellularLocation>
</comment>
<name>A0A8E0RSI5_9TREM</name>
<dbReference type="AlphaFoldDB" id="A0A8E0RSI5"/>
<comment type="function">
    <text evidence="6">Acts as a component of the translation initiation factor 2B (eIF2B) complex, which catalyzes the exchange of GDP for GTP on eukaryotic initiation factor 2 (eIF2) gamma subunit. Its guanine nucleotide exchange factor activity is repressed when bound to eIF2 complex phosphorylated on the alpha subunit, thereby limiting the amount of methionyl-initiator methionine tRNA available to the ribosome and consequently global translation is repressed.</text>
</comment>
<dbReference type="Gene3D" id="1.20.120.1070">
    <property type="entry name" value="Translation initiation factor eIF-2B, N-terminal domain"/>
    <property type="match status" value="1"/>
</dbReference>
<proteinExistence type="inferred from homology"/>
<dbReference type="PANTHER" id="PTHR45860:SF1">
    <property type="entry name" value="TRANSLATION INITIATION FACTOR EIF-2B SUBUNIT ALPHA"/>
    <property type="match status" value="1"/>
</dbReference>
<dbReference type="Pfam" id="PF01663">
    <property type="entry name" value="Phosphodiest"/>
    <property type="match status" value="1"/>
</dbReference>
<evidence type="ECO:0000256" key="1">
    <source>
        <dbReference type="ARBA" id="ARBA00004514"/>
    </source>
</evidence>
<dbReference type="InterPro" id="IPR042529">
    <property type="entry name" value="IF_2B-like_C"/>
</dbReference>
<keyword evidence="3" id="KW-0963">Cytoplasm</keyword>
<sequence length="485" mass="53834">MRPPHKPVGSARHFDRSKADLDKSEAIVAVEVLAGVIKDSDVSTVQGLHGVLNKAISDMSEKIEHNPSVKSACELFQRFITLPIADAPDDFNRCKQLLQDRATIFLRKVEACKQQIAENFISLLPDGARILIHSFSRVIPIALRHAAKRDSGSSRIHCYVTTGAPHFSGTEVTRALARSKIPCTLIPDLSIAYLMPQVDLVILGARAVVESGGILNDIGTSTVAMIANSFGKPVYVLAESYKFIRTFPLDQRHIPPEFKVNFGLSPPCSPVHTVELESESDGADDFPEMHTAWTQVNSHRTPVIERTMPSIDYTNPCYITYLVTDLGILTPSVGNGGFYLSFNHGVIQPFIVFRVMPNKGSLKIGLLVFIHAFLVLRISVANEIPLSAGEIYSQLLYPGHRERTPVLLLLIDSLRWDIIDQHRLLTDQDLPGFELMREMGGHVKRVSPVFPAECYPNLLSLVTDIKNLLLSLPVMWYKEPNESSL</sequence>
<dbReference type="OrthoDB" id="10249309at2759"/>
<dbReference type="Gene3D" id="3.40.50.10470">
    <property type="entry name" value="Translation initiation factor eif-2b, domain 2"/>
    <property type="match status" value="1"/>
</dbReference>
<dbReference type="GO" id="GO:0003743">
    <property type="term" value="F:translation initiation factor activity"/>
    <property type="evidence" value="ECO:0007669"/>
    <property type="project" value="UniProtKB-KW"/>
</dbReference>
<comment type="subunit">
    <text evidence="9">Component of the translation initiation factor 2B (eIF2B) complex which is a heterodecamer of two sets of five different subunits: alpha, beta, gamma, delta and epsilon. Subunits alpha, beta and delta comprise a regulatory subcomplex and subunits epsilon and gamma comprise a catalytic subcomplex. Within the complex, the hexameric regulatory complex resides at the center, with the two heterodimeric catalytic subcomplexes bound on opposite sides.</text>
</comment>
<evidence type="ECO:0000256" key="10">
    <source>
        <dbReference type="RuleBase" id="RU003814"/>
    </source>
</evidence>
<dbReference type="EMBL" id="LUCM01009720">
    <property type="protein sequence ID" value="KAA0186479.1"/>
    <property type="molecule type" value="Genomic_DNA"/>
</dbReference>
<protein>
    <recommendedName>
        <fullName evidence="7">Translation initiation factor eIF2B subunit alpha</fullName>
    </recommendedName>
    <alternativeName>
        <fullName evidence="8">eIF2B GDP-GTP exchange factor subunit alpha</fullName>
    </alternativeName>
</protein>
<evidence type="ECO:0000256" key="8">
    <source>
        <dbReference type="ARBA" id="ARBA00044236"/>
    </source>
</evidence>
<dbReference type="GO" id="GO:0005085">
    <property type="term" value="F:guanyl-nucleotide exchange factor activity"/>
    <property type="evidence" value="ECO:0007669"/>
    <property type="project" value="TreeGrafter"/>
</dbReference>
<evidence type="ECO:0000256" key="5">
    <source>
        <dbReference type="ARBA" id="ARBA00022917"/>
    </source>
</evidence>
<evidence type="ECO:0000256" key="6">
    <source>
        <dbReference type="ARBA" id="ARBA00043898"/>
    </source>
</evidence>
<dbReference type="Pfam" id="PF01008">
    <property type="entry name" value="IF-2B"/>
    <property type="match status" value="1"/>
</dbReference>
<dbReference type="InterPro" id="IPR000649">
    <property type="entry name" value="IF-2B-related"/>
</dbReference>
<evidence type="ECO:0000256" key="4">
    <source>
        <dbReference type="ARBA" id="ARBA00022540"/>
    </source>
</evidence>
<gene>
    <name evidence="11" type="ORF">FBUS_10549</name>
</gene>
<keyword evidence="4 11" id="KW-0396">Initiation factor</keyword>
<evidence type="ECO:0000313" key="11">
    <source>
        <dbReference type="EMBL" id="KAA0186479.1"/>
    </source>
</evidence>
<organism evidence="11 12">
    <name type="scientific">Fasciolopsis buskii</name>
    <dbReference type="NCBI Taxonomy" id="27845"/>
    <lineage>
        <taxon>Eukaryota</taxon>
        <taxon>Metazoa</taxon>
        <taxon>Spiralia</taxon>
        <taxon>Lophotrochozoa</taxon>
        <taxon>Platyhelminthes</taxon>
        <taxon>Trematoda</taxon>
        <taxon>Digenea</taxon>
        <taxon>Plagiorchiida</taxon>
        <taxon>Echinostomata</taxon>
        <taxon>Echinostomatoidea</taxon>
        <taxon>Fasciolidae</taxon>
        <taxon>Fasciolopsis</taxon>
    </lineage>
</organism>
<dbReference type="SUPFAM" id="SSF100950">
    <property type="entry name" value="NagB/RpiA/CoA transferase-like"/>
    <property type="match status" value="1"/>
</dbReference>
<evidence type="ECO:0000256" key="3">
    <source>
        <dbReference type="ARBA" id="ARBA00022490"/>
    </source>
</evidence>
<dbReference type="SUPFAM" id="SSF53649">
    <property type="entry name" value="Alkaline phosphatase-like"/>
    <property type="match status" value="1"/>
</dbReference>
<evidence type="ECO:0000256" key="2">
    <source>
        <dbReference type="ARBA" id="ARBA00007251"/>
    </source>
</evidence>
<dbReference type="Gene3D" id="3.40.720.10">
    <property type="entry name" value="Alkaline Phosphatase, subunit A"/>
    <property type="match status" value="1"/>
</dbReference>
<dbReference type="InterPro" id="IPR002591">
    <property type="entry name" value="Phosphodiest/P_Trfase"/>
</dbReference>
<dbReference type="PANTHER" id="PTHR45860">
    <property type="entry name" value="TRANSLATION INITIATION FACTOR EIF-2B SUBUNIT ALPHA"/>
    <property type="match status" value="1"/>
</dbReference>
<comment type="similarity">
    <text evidence="2 10">Belongs to the eIF-2B alpha/beta/delta subunits family.</text>
</comment>
<accession>A0A8E0RSI5</accession>
<evidence type="ECO:0000313" key="12">
    <source>
        <dbReference type="Proteomes" id="UP000728185"/>
    </source>
</evidence>
<keyword evidence="5" id="KW-0648">Protein biosynthesis</keyword>
<dbReference type="Proteomes" id="UP000728185">
    <property type="component" value="Unassembled WGS sequence"/>
</dbReference>
<dbReference type="InterPro" id="IPR017850">
    <property type="entry name" value="Alkaline_phosphatase_core_sf"/>
</dbReference>
<evidence type="ECO:0000256" key="9">
    <source>
        <dbReference type="ARBA" id="ARBA00046432"/>
    </source>
</evidence>
<dbReference type="GO" id="GO:0005829">
    <property type="term" value="C:cytosol"/>
    <property type="evidence" value="ECO:0007669"/>
    <property type="project" value="UniProtKB-SubCell"/>
</dbReference>